<keyword evidence="5" id="KW-1185">Reference proteome</keyword>
<dbReference type="Gene3D" id="2.120.10.30">
    <property type="entry name" value="TolB, C-terminal domain"/>
    <property type="match status" value="2"/>
</dbReference>
<comment type="similarity">
    <text evidence="1">Belongs to the TolB family.</text>
</comment>
<feature type="region of interest" description="Disordered" evidence="2">
    <location>
        <begin position="439"/>
        <end position="464"/>
    </location>
</feature>
<dbReference type="Gene3D" id="2.60.40.10">
    <property type="entry name" value="Immunoglobulins"/>
    <property type="match status" value="1"/>
</dbReference>
<dbReference type="PANTHER" id="PTHR36842">
    <property type="entry name" value="PROTEIN TOLB HOMOLOG"/>
    <property type="match status" value="1"/>
</dbReference>
<reference evidence="4 5" key="1">
    <citation type="journal article" date="2019" name="Int. J. Syst. Evol. Microbiol.">
        <title>The Global Catalogue of Microorganisms (GCM) 10K type strain sequencing project: providing services to taxonomists for standard genome sequencing and annotation.</title>
        <authorList>
            <consortium name="The Broad Institute Genomics Platform"/>
            <consortium name="The Broad Institute Genome Sequencing Center for Infectious Disease"/>
            <person name="Wu L."/>
            <person name="Ma J."/>
        </authorList>
    </citation>
    <scope>NUCLEOTIDE SEQUENCE [LARGE SCALE GENOMIC DNA]</scope>
    <source>
        <strain evidence="4 5">JCM 13004</strain>
    </source>
</reference>
<gene>
    <name evidence="4" type="ORF">GCM10009665_00320</name>
</gene>
<protein>
    <recommendedName>
        <fullName evidence="3">DUF11 domain-containing protein</fullName>
    </recommendedName>
</protein>
<feature type="region of interest" description="Disordered" evidence="2">
    <location>
        <begin position="648"/>
        <end position="667"/>
    </location>
</feature>
<accession>A0ABN1VNC1</accession>
<evidence type="ECO:0000256" key="1">
    <source>
        <dbReference type="ARBA" id="ARBA00009820"/>
    </source>
</evidence>
<feature type="compositionally biased region" description="Polar residues" evidence="2">
    <location>
        <begin position="658"/>
        <end position="667"/>
    </location>
</feature>
<dbReference type="InterPro" id="IPR011042">
    <property type="entry name" value="6-blade_b-propeller_TolB-like"/>
</dbReference>
<dbReference type="InterPro" id="IPR013783">
    <property type="entry name" value="Ig-like_fold"/>
</dbReference>
<feature type="domain" description="DUF11" evidence="3">
    <location>
        <begin position="686"/>
        <end position="787"/>
    </location>
</feature>
<dbReference type="RefSeq" id="WP_344437481.1">
    <property type="nucleotide sequence ID" value="NZ_BAAALF010000001.1"/>
</dbReference>
<evidence type="ECO:0000259" key="3">
    <source>
        <dbReference type="Pfam" id="PF01345"/>
    </source>
</evidence>
<feature type="compositionally biased region" description="Pro residues" evidence="2">
    <location>
        <begin position="791"/>
        <end position="810"/>
    </location>
</feature>
<evidence type="ECO:0000313" key="5">
    <source>
        <dbReference type="Proteomes" id="UP001500037"/>
    </source>
</evidence>
<evidence type="ECO:0000313" key="4">
    <source>
        <dbReference type="EMBL" id="GAA1214521.1"/>
    </source>
</evidence>
<dbReference type="InterPro" id="IPR011659">
    <property type="entry name" value="WD40"/>
</dbReference>
<dbReference type="PANTHER" id="PTHR36842:SF1">
    <property type="entry name" value="PROTEIN TOLB"/>
    <property type="match status" value="1"/>
</dbReference>
<organism evidence="4 5">
    <name type="scientific">Kitasatospora nipponensis</name>
    <dbReference type="NCBI Taxonomy" id="258049"/>
    <lineage>
        <taxon>Bacteria</taxon>
        <taxon>Bacillati</taxon>
        <taxon>Actinomycetota</taxon>
        <taxon>Actinomycetes</taxon>
        <taxon>Kitasatosporales</taxon>
        <taxon>Streptomycetaceae</taxon>
        <taxon>Kitasatospora</taxon>
    </lineage>
</organism>
<dbReference type="Pfam" id="PF07676">
    <property type="entry name" value="PD40"/>
    <property type="match status" value="4"/>
</dbReference>
<feature type="region of interest" description="Disordered" evidence="2">
    <location>
        <begin position="779"/>
        <end position="813"/>
    </location>
</feature>
<dbReference type="Pfam" id="PF01345">
    <property type="entry name" value="DUF11"/>
    <property type="match status" value="2"/>
</dbReference>
<dbReference type="Proteomes" id="UP001500037">
    <property type="component" value="Unassembled WGS sequence"/>
</dbReference>
<dbReference type="SUPFAM" id="SSF82171">
    <property type="entry name" value="DPP6 N-terminal domain-like"/>
    <property type="match status" value="1"/>
</dbReference>
<dbReference type="InterPro" id="IPR001434">
    <property type="entry name" value="OmcB-like_DUF11"/>
</dbReference>
<comment type="caution">
    <text evidence="4">The sequence shown here is derived from an EMBL/GenBank/DDBJ whole genome shotgun (WGS) entry which is preliminary data.</text>
</comment>
<evidence type="ECO:0000256" key="2">
    <source>
        <dbReference type="SAM" id="MobiDB-lite"/>
    </source>
</evidence>
<proteinExistence type="inferred from homology"/>
<dbReference type="EMBL" id="BAAALF010000001">
    <property type="protein sequence ID" value="GAA1214521.1"/>
    <property type="molecule type" value="Genomic_DNA"/>
</dbReference>
<sequence>MRSVDHRPRTGPRRGGRSVALLLTLVLAAAGLFALVARGQTATAGTPLALDGRIAYGGTLHRSIGVVDPGNPAASTPFFPGGPQHYDDEVSARGDTVVWTSLRASAAPEVWLRRGEGPITEVTGPQVVGVQHPVLSPDGRQIAFAAATDRPDPALHDIWVVGTDGTGLRRVTDGQGDNTWPTWSPTGTELAFSGDRGTDGVHQIYRIAAGGGDLRQLTFASVPVQTRSYPVGDLEPSWDPVADHQRLLFTSSDDRPPVPDSPPDLIQQLTVLHLGGAAAGTEQPLMPGALSSHTGSWSPDGTQVAFVGRPPRGDTGPDPIDRLYTVAPFESGDHAVLRLSEDRQVASPTWYAPAGAAPQLLVTRDTAATAGTVDLSDITSGGADPRDLLLAVRDPDDVYAEESQSYAPDGRHLAFSRVERRDDGSSLSAVWIADADGSDAHPLADDAYQPGEDDSDPAWSPDGTRIALTRRGPGATGSRISVLDAVSGHLLLTLPQGPLDADSQPAFSPDGGTLAFTRHGREETRASHIWSARAGDGSDQRDLTAVENPDGARTLDSAAAYAPDGRTLAFATMGAIGLMDADGRDHRLLPDPLDRCHARERVPSSAPCLTPTWSPDGATVLADAQSTNADGWADPATSRRSVQFMSPVSGAGPALTPTEPQAQGQQFHPSWQPTANLGTALVTPPAPAAVGATTDLTLSVTNQGSAGDPAVRLTLAVPDGLRLTGLTTDHGTCRPTDLGCELGDLPAGQGARVTVELVGLSAGTRTVAWSTTGWVLDPDLADNHAQAPTTTGPPTPAPPSTTPTPAPALPDPAVQITATPAPAYVGGPVTLTYTVTDRGAAPATGLRLLPHTPAGVAVASWPAGCDPGGGCVLGDLDPGASAVVQVVAVPAVAGALDFAATVTTGGPTALPDDGHAHLTLQVGQPAVTSAPQVGSPGSVTLVRGQGFPPGLPVRLTWSPGITAASRPAVPAADGTFVAQLLVMPGDETGPRTVTATGTGFAPVTTAFLVVAGSQGPPLFFGSAPSVRRE</sequence>
<dbReference type="SUPFAM" id="SSF69304">
    <property type="entry name" value="Tricorn protease N-terminal domain"/>
    <property type="match status" value="1"/>
</dbReference>
<name>A0ABN1VNC1_9ACTN</name>
<feature type="domain" description="DUF11" evidence="3">
    <location>
        <begin position="813"/>
        <end position="904"/>
    </location>
</feature>